<feature type="coiled-coil region" evidence="2">
    <location>
        <begin position="256"/>
        <end position="283"/>
    </location>
</feature>
<proteinExistence type="inferred from homology"/>
<dbReference type="Proteomes" id="UP001493487">
    <property type="component" value="Unassembled WGS sequence"/>
</dbReference>
<dbReference type="InterPro" id="IPR015422">
    <property type="entry name" value="PyrdxlP-dep_Trfase_small"/>
</dbReference>
<dbReference type="InterPro" id="IPR000653">
    <property type="entry name" value="DegT/StrS_aminotransferase"/>
</dbReference>
<dbReference type="PANTHER" id="PTHR30244:SF34">
    <property type="entry name" value="DTDP-4-AMINO-4,6-DIDEOXYGALACTOSE TRANSAMINASE"/>
    <property type="match status" value="1"/>
</dbReference>
<keyword evidence="3" id="KW-0032">Aminotransferase</keyword>
<reference evidence="3 4" key="1">
    <citation type="journal article" date="2023" name="Genome Announc.">
        <title>Pan-Genome Analyses of the Genus Cohnella and Proposal of the Novel Species Cohnella silvisoli sp. nov., Isolated from Forest Soil.</title>
        <authorList>
            <person name="Wang C."/>
            <person name="Mao L."/>
            <person name="Bao G."/>
            <person name="Zhu H."/>
        </authorList>
    </citation>
    <scope>NUCLEOTIDE SEQUENCE [LARGE SCALE GENOMIC DNA]</scope>
    <source>
        <strain evidence="3 4">NL03-T5-1</strain>
    </source>
</reference>
<dbReference type="PANTHER" id="PTHR30244">
    <property type="entry name" value="TRANSAMINASE"/>
    <property type="match status" value="1"/>
</dbReference>
<organism evidence="3 4">
    <name type="scientific">Cohnella silvisoli</name>
    <dbReference type="NCBI Taxonomy" id="2873699"/>
    <lineage>
        <taxon>Bacteria</taxon>
        <taxon>Bacillati</taxon>
        <taxon>Bacillota</taxon>
        <taxon>Bacilli</taxon>
        <taxon>Bacillales</taxon>
        <taxon>Paenibacillaceae</taxon>
        <taxon>Cohnella</taxon>
    </lineage>
</organism>
<evidence type="ECO:0000256" key="2">
    <source>
        <dbReference type="SAM" id="Coils"/>
    </source>
</evidence>
<protein>
    <submittedName>
        <fullName evidence="3">DegT/DnrJ/EryC1/StrS family aminotransferase</fullName>
        <ecNumber evidence="3">2.6.1.-</ecNumber>
    </submittedName>
</protein>
<comment type="caution">
    <text evidence="3">The sequence shown here is derived from an EMBL/GenBank/DDBJ whole genome shotgun (WGS) entry which is preliminary data.</text>
</comment>
<comment type="similarity">
    <text evidence="1">Belongs to the DegT/DnrJ/EryC1 family.</text>
</comment>
<dbReference type="Gene3D" id="3.90.1150.10">
    <property type="entry name" value="Aspartate Aminotransferase, domain 1"/>
    <property type="match status" value="1"/>
</dbReference>
<dbReference type="InterPro" id="IPR015421">
    <property type="entry name" value="PyrdxlP-dep_Trfase_major"/>
</dbReference>
<dbReference type="PIRSF" id="PIRSF000390">
    <property type="entry name" value="PLP_StrS"/>
    <property type="match status" value="1"/>
</dbReference>
<dbReference type="RefSeq" id="WP_232185437.1">
    <property type="nucleotide sequence ID" value="NZ_JAIOAP010000005.1"/>
</dbReference>
<sequence length="408" mass="45335">MIEKLEADEELRARNVEFGEWPIYGQLELQLLREVLESGKWGGAGHANTPDYKPKLPEMERRFADLHSAKHSVSVVNGTVAITVALQAVGVRPGDEVIVPPYTFIATASAALAFGAIPVFVDIEEDTLAIDPDKVEKAITPKTKAIVAVHIGGAPSNLTRLSEIARKHHLALIEDAAQAVGASWEGQGVGVIGDIGTFSLQSSKNLNCGEGGIILTNNQDYYEKAWSICNVGRVPNGAWYQHENLGQNYRMTEFQAAVALAQMTRLEEQMRRREANAALLNRLLGEIEGIRLLKQDPRITRHAYHLYMFKLDSRLAERIDKQDFIHKVTAEGVPILPGYVPLNRNRAIIDSIRDWTGETRVDDCPVCERLSEREVLWITQSMLLADETSMNHIAHALQKVIRSCGFSK</sequence>
<keyword evidence="2" id="KW-0175">Coiled coil</keyword>
<dbReference type="InterPro" id="IPR015424">
    <property type="entry name" value="PyrdxlP-dep_Trfase"/>
</dbReference>
<dbReference type="Pfam" id="PF01041">
    <property type="entry name" value="DegT_DnrJ_EryC1"/>
    <property type="match status" value="1"/>
</dbReference>
<keyword evidence="1" id="KW-0663">Pyridoxal phosphate</keyword>
<dbReference type="Gene3D" id="3.40.640.10">
    <property type="entry name" value="Type I PLP-dependent aspartate aminotransferase-like (Major domain)"/>
    <property type="match status" value="1"/>
</dbReference>
<dbReference type="CDD" id="cd00616">
    <property type="entry name" value="AHBA_syn"/>
    <property type="match status" value="1"/>
</dbReference>
<evidence type="ECO:0000313" key="3">
    <source>
        <dbReference type="EMBL" id="MEQ4482722.1"/>
    </source>
</evidence>
<name>A0ABV1KTD3_9BACL</name>
<evidence type="ECO:0000256" key="1">
    <source>
        <dbReference type="RuleBase" id="RU004508"/>
    </source>
</evidence>
<dbReference type="EC" id="2.6.1.-" evidence="3"/>
<keyword evidence="4" id="KW-1185">Reference proteome</keyword>
<dbReference type="SUPFAM" id="SSF53383">
    <property type="entry name" value="PLP-dependent transferases"/>
    <property type="match status" value="1"/>
</dbReference>
<evidence type="ECO:0000313" key="4">
    <source>
        <dbReference type="Proteomes" id="UP001493487"/>
    </source>
</evidence>
<keyword evidence="3" id="KW-0808">Transferase</keyword>
<gene>
    <name evidence="3" type="ORF">QJS35_09970</name>
</gene>
<accession>A0ABV1KTD3</accession>
<dbReference type="GO" id="GO:0008483">
    <property type="term" value="F:transaminase activity"/>
    <property type="evidence" value="ECO:0007669"/>
    <property type="project" value="UniProtKB-KW"/>
</dbReference>
<dbReference type="EMBL" id="JASKHM010000005">
    <property type="protein sequence ID" value="MEQ4482722.1"/>
    <property type="molecule type" value="Genomic_DNA"/>
</dbReference>